<protein>
    <submittedName>
        <fullName evidence="4">Transcriptional regulator, TetR family</fullName>
    </submittedName>
</protein>
<dbReference type="EMBL" id="FPKU01000001">
    <property type="protein sequence ID" value="SFZ83326.1"/>
    <property type="molecule type" value="Genomic_DNA"/>
</dbReference>
<dbReference type="SUPFAM" id="SSF46689">
    <property type="entry name" value="Homeodomain-like"/>
    <property type="match status" value="1"/>
</dbReference>
<dbReference type="AlphaFoldDB" id="A0A1K2HWD4"/>
<dbReference type="PROSITE" id="PS50977">
    <property type="entry name" value="HTH_TETR_2"/>
    <property type="match status" value="1"/>
</dbReference>
<feature type="DNA-binding region" description="H-T-H motif" evidence="2">
    <location>
        <begin position="36"/>
        <end position="55"/>
    </location>
</feature>
<evidence type="ECO:0000259" key="3">
    <source>
        <dbReference type="PROSITE" id="PS50977"/>
    </source>
</evidence>
<dbReference type="SUPFAM" id="SSF48498">
    <property type="entry name" value="Tetracyclin repressor-like, C-terminal domain"/>
    <property type="match status" value="1"/>
</dbReference>
<dbReference type="InterPro" id="IPR001647">
    <property type="entry name" value="HTH_TetR"/>
</dbReference>
<evidence type="ECO:0000313" key="4">
    <source>
        <dbReference type="EMBL" id="SFZ83326.1"/>
    </source>
</evidence>
<sequence length="208" mass="22580">MARPRGARSQGFADRRRALLEKLAARLSEPDGHRASMRTLAESAGVSVATLRHYFDSREGLLSAYFAQSRADGDRYLQMMAATELPLDKSIAEACRWIGEAGLIPEFRALHEIGLREGLNGPTGGAYLEGVFEPTLAALEARLALHVARGEMRPADLRTAGLMLLAPLTLGTLHQKSLSGETIRPLDLDAFLAELAEAFLRAYAPPAQ</sequence>
<dbReference type="RefSeq" id="WP_072340584.1">
    <property type="nucleotide sequence ID" value="NZ_FPKU01000001.1"/>
</dbReference>
<dbReference type="Gene3D" id="1.10.357.10">
    <property type="entry name" value="Tetracycline Repressor, domain 2"/>
    <property type="match status" value="1"/>
</dbReference>
<proteinExistence type="predicted"/>
<dbReference type="PANTHER" id="PTHR30055:SF226">
    <property type="entry name" value="HTH-TYPE TRANSCRIPTIONAL REGULATOR PKSA"/>
    <property type="match status" value="1"/>
</dbReference>
<reference evidence="4 5" key="1">
    <citation type="submission" date="2016-11" db="EMBL/GenBank/DDBJ databases">
        <authorList>
            <person name="Jaros S."/>
            <person name="Januszkiewicz K."/>
            <person name="Wedrychowicz H."/>
        </authorList>
    </citation>
    <scope>NUCLEOTIDE SEQUENCE [LARGE SCALE GENOMIC DNA]</scope>
    <source>
        <strain evidence="4 5">ATCC 23634</strain>
    </source>
</reference>
<dbReference type="Proteomes" id="UP000183447">
    <property type="component" value="Unassembled WGS sequence"/>
</dbReference>
<dbReference type="PANTHER" id="PTHR30055">
    <property type="entry name" value="HTH-TYPE TRANSCRIPTIONAL REGULATOR RUTR"/>
    <property type="match status" value="1"/>
</dbReference>
<evidence type="ECO:0000313" key="5">
    <source>
        <dbReference type="Proteomes" id="UP000183447"/>
    </source>
</evidence>
<dbReference type="InterPro" id="IPR036271">
    <property type="entry name" value="Tet_transcr_reg_TetR-rel_C_sf"/>
</dbReference>
<dbReference type="STRING" id="665118.SAMN02983003_1582"/>
<name>A0A1K2HWD4_9HYPH</name>
<accession>A0A1K2HWD4</accession>
<dbReference type="Pfam" id="PF00440">
    <property type="entry name" value="TetR_N"/>
    <property type="match status" value="1"/>
</dbReference>
<dbReference type="InterPro" id="IPR009057">
    <property type="entry name" value="Homeodomain-like_sf"/>
</dbReference>
<feature type="domain" description="HTH tetR-type" evidence="3">
    <location>
        <begin position="13"/>
        <end position="73"/>
    </location>
</feature>
<dbReference type="GO" id="GO:0000976">
    <property type="term" value="F:transcription cis-regulatory region binding"/>
    <property type="evidence" value="ECO:0007669"/>
    <property type="project" value="TreeGrafter"/>
</dbReference>
<dbReference type="GO" id="GO:0003700">
    <property type="term" value="F:DNA-binding transcription factor activity"/>
    <property type="evidence" value="ECO:0007669"/>
    <property type="project" value="TreeGrafter"/>
</dbReference>
<gene>
    <name evidence="4" type="ORF">SAMN02983003_1582</name>
</gene>
<dbReference type="InterPro" id="IPR050109">
    <property type="entry name" value="HTH-type_TetR-like_transc_reg"/>
</dbReference>
<dbReference type="OrthoDB" id="7185252at2"/>
<keyword evidence="5" id="KW-1185">Reference proteome</keyword>
<evidence type="ECO:0000256" key="1">
    <source>
        <dbReference type="ARBA" id="ARBA00023125"/>
    </source>
</evidence>
<organism evidence="4 5">
    <name type="scientific">Devosia enhydra</name>
    <dbReference type="NCBI Taxonomy" id="665118"/>
    <lineage>
        <taxon>Bacteria</taxon>
        <taxon>Pseudomonadati</taxon>
        <taxon>Pseudomonadota</taxon>
        <taxon>Alphaproteobacteria</taxon>
        <taxon>Hyphomicrobiales</taxon>
        <taxon>Devosiaceae</taxon>
        <taxon>Devosia</taxon>
    </lineage>
</organism>
<keyword evidence="1 2" id="KW-0238">DNA-binding</keyword>
<evidence type="ECO:0000256" key="2">
    <source>
        <dbReference type="PROSITE-ProRule" id="PRU00335"/>
    </source>
</evidence>